<dbReference type="FunCoup" id="A0A1Q5PXT0">
    <property type="interactions" value="2"/>
</dbReference>
<dbReference type="PROSITE" id="PS51462">
    <property type="entry name" value="NUDIX"/>
    <property type="match status" value="1"/>
</dbReference>
<protein>
    <submittedName>
        <fullName evidence="3">ADP-ribose diphosphatase</fullName>
    </submittedName>
</protein>
<feature type="domain" description="Nudix hydrolase" evidence="2">
    <location>
        <begin position="49"/>
        <end position="186"/>
    </location>
</feature>
<dbReference type="EMBL" id="MQVS01000002">
    <property type="protein sequence ID" value="OKL52262.1"/>
    <property type="molecule type" value="Genomic_DNA"/>
</dbReference>
<evidence type="ECO:0000259" key="2">
    <source>
        <dbReference type="PROSITE" id="PS51462"/>
    </source>
</evidence>
<dbReference type="InterPro" id="IPR000086">
    <property type="entry name" value="NUDIX_hydrolase_dom"/>
</dbReference>
<accession>A0A1Q5PXT0</accession>
<dbReference type="GO" id="GO:0016787">
    <property type="term" value="F:hydrolase activity"/>
    <property type="evidence" value="ECO:0007669"/>
    <property type="project" value="UniProtKB-KW"/>
</dbReference>
<name>A0A1Q5PXT0_9ACTO</name>
<dbReference type="AlphaFoldDB" id="A0A1Q5PXT0"/>
<dbReference type="STRING" id="52770.BSZ40_01890"/>
<reference evidence="4" key="1">
    <citation type="submission" date="2016-12" db="EMBL/GenBank/DDBJ databases">
        <authorList>
            <person name="Meng X."/>
        </authorList>
    </citation>
    <scope>NUCLEOTIDE SEQUENCE [LARGE SCALE GENOMIC DNA]</scope>
    <source>
        <strain evidence="4">DSM 20732</strain>
    </source>
</reference>
<keyword evidence="4" id="KW-1185">Reference proteome</keyword>
<gene>
    <name evidence="3" type="ORF">BSZ40_01890</name>
</gene>
<organism evidence="3 4">
    <name type="scientific">Buchananella hordeovulneris</name>
    <dbReference type="NCBI Taxonomy" id="52770"/>
    <lineage>
        <taxon>Bacteria</taxon>
        <taxon>Bacillati</taxon>
        <taxon>Actinomycetota</taxon>
        <taxon>Actinomycetes</taxon>
        <taxon>Actinomycetales</taxon>
        <taxon>Actinomycetaceae</taxon>
        <taxon>Buchananella</taxon>
    </lineage>
</organism>
<keyword evidence="1" id="KW-0378">Hydrolase</keyword>
<dbReference type="Gene3D" id="3.90.79.10">
    <property type="entry name" value="Nucleoside Triphosphate Pyrophosphohydrolase"/>
    <property type="match status" value="1"/>
</dbReference>
<dbReference type="SUPFAM" id="SSF55811">
    <property type="entry name" value="Nudix"/>
    <property type="match status" value="1"/>
</dbReference>
<dbReference type="PANTHER" id="PTHR11839:SF31">
    <property type="entry name" value="ADP-RIBOSE PYROPHOSPHATASE"/>
    <property type="match status" value="1"/>
</dbReference>
<proteinExistence type="predicted"/>
<evidence type="ECO:0000313" key="3">
    <source>
        <dbReference type="EMBL" id="OKL52262.1"/>
    </source>
</evidence>
<sequence>MAELQDSKDLSRAVVARREIFRGFAFGLVSEDVLLAPADPHPATRDFVDHPGAVAIVALREEKGEPEVLLLRQYRHPVRALLWEVPAGLLDVEGEDPAAAAARELAEEASLRADRWDVLVDYFTTPGGNSESLRIFLARDLQAAPLPAGFTRQAEERDMELRWVPLSQAVQAVHAGHLHNPSAVVGVLATASALADPRRLRPVDAHWLR</sequence>
<evidence type="ECO:0000256" key="1">
    <source>
        <dbReference type="ARBA" id="ARBA00022801"/>
    </source>
</evidence>
<dbReference type="GO" id="GO:0019693">
    <property type="term" value="P:ribose phosphate metabolic process"/>
    <property type="evidence" value="ECO:0007669"/>
    <property type="project" value="TreeGrafter"/>
</dbReference>
<dbReference type="RefSeq" id="WP_073822780.1">
    <property type="nucleotide sequence ID" value="NZ_JAUNKL010000042.1"/>
</dbReference>
<comment type="caution">
    <text evidence="3">The sequence shown here is derived from an EMBL/GenBank/DDBJ whole genome shotgun (WGS) entry which is preliminary data.</text>
</comment>
<dbReference type="GO" id="GO:0005829">
    <property type="term" value="C:cytosol"/>
    <property type="evidence" value="ECO:0007669"/>
    <property type="project" value="TreeGrafter"/>
</dbReference>
<evidence type="ECO:0000313" key="4">
    <source>
        <dbReference type="Proteomes" id="UP000185612"/>
    </source>
</evidence>
<dbReference type="GO" id="GO:0006753">
    <property type="term" value="P:nucleoside phosphate metabolic process"/>
    <property type="evidence" value="ECO:0007669"/>
    <property type="project" value="TreeGrafter"/>
</dbReference>
<dbReference type="PANTHER" id="PTHR11839">
    <property type="entry name" value="UDP/ADP-SUGAR PYROPHOSPHATASE"/>
    <property type="match status" value="1"/>
</dbReference>
<dbReference type="Proteomes" id="UP000185612">
    <property type="component" value="Unassembled WGS sequence"/>
</dbReference>
<dbReference type="OrthoDB" id="9806150at2"/>
<dbReference type="InterPro" id="IPR015797">
    <property type="entry name" value="NUDIX_hydrolase-like_dom_sf"/>
</dbReference>
<dbReference type="Pfam" id="PF00293">
    <property type="entry name" value="NUDIX"/>
    <property type="match status" value="1"/>
</dbReference>